<keyword evidence="4" id="KW-0539">Nucleus</keyword>
<dbReference type="Gene3D" id="1.10.10.60">
    <property type="entry name" value="Homeodomain-like"/>
    <property type="match status" value="1"/>
</dbReference>
<evidence type="ECO:0000256" key="4">
    <source>
        <dbReference type="ARBA" id="ARBA00023242"/>
    </source>
</evidence>
<evidence type="ECO:0000256" key="5">
    <source>
        <dbReference type="SAM" id="MobiDB-lite"/>
    </source>
</evidence>
<gene>
    <name evidence="9" type="ORF">NAEGRDRAFT_45959</name>
</gene>
<dbReference type="FunFam" id="1.10.10.10:FF:000020">
    <property type="entry name" value="SWI/SNF complex subunit SMARCC2 isoform c"/>
    <property type="match status" value="1"/>
</dbReference>
<sequence>MSNPTDFLAEFDDGLDSVVGNDNMNGSSSVASSSGLKRDLTESGVALHHDEDGSSQFKKTKLSTTIPVHSNWFNLEGIHQNEINGLPEFFSEGKKAEVYVNIRNNIITQFRRNPDVYLTTSDCRKIINADITSIIRVYSFLEHWGLINYGLDPRNRPIKLNQPLEDGSDVQVHNYTNDGQSLTEKFYCFQSNNQEPKREPKPTPPISNWTDHEILKLLEGVEKFKDDWESIARHVQTRSKEECVLQFLQLPIEDEFLLEHDGLENSQYQDLPLPFADASNPIMHTVAFLSSTVSPSVAAAAAEAALNKIKEQSGITEEVKTNPQFDISKLDVQTASNAAIGAAAARAKEIATREERELQRLVAFVIEQQLKKLEKKIKYFEKLEKAMQQEREELEKARKQLHDEKMQFASGSSSNQQ</sequence>
<dbReference type="PANTHER" id="PTHR12802:SF41">
    <property type="entry name" value="BRAHMA ASSOCIATED PROTEIN 155 KDA"/>
    <property type="match status" value="1"/>
</dbReference>
<evidence type="ECO:0000313" key="9">
    <source>
        <dbReference type="EMBL" id="EFC49367.1"/>
    </source>
</evidence>
<organism evidence="10">
    <name type="scientific">Naegleria gruberi</name>
    <name type="common">Amoeba</name>
    <dbReference type="NCBI Taxonomy" id="5762"/>
    <lineage>
        <taxon>Eukaryota</taxon>
        <taxon>Discoba</taxon>
        <taxon>Heterolobosea</taxon>
        <taxon>Tetramitia</taxon>
        <taxon>Eutetramitia</taxon>
        <taxon>Vahlkampfiidae</taxon>
        <taxon>Naegleria</taxon>
    </lineage>
</organism>
<feature type="domain" description="Myb-like" evidence="6">
    <location>
        <begin position="201"/>
        <end position="251"/>
    </location>
</feature>
<dbReference type="SMART" id="SM00717">
    <property type="entry name" value="SANT"/>
    <property type="match status" value="1"/>
</dbReference>
<dbReference type="InterPro" id="IPR036388">
    <property type="entry name" value="WH-like_DNA-bd_sf"/>
</dbReference>
<dbReference type="eggNOG" id="KOG1279">
    <property type="taxonomic scope" value="Eukaryota"/>
</dbReference>
<evidence type="ECO:0000256" key="3">
    <source>
        <dbReference type="ARBA" id="ARBA00023163"/>
    </source>
</evidence>
<accession>D2V1T6</accession>
<dbReference type="Gene3D" id="1.10.10.10">
    <property type="entry name" value="Winged helix-like DNA-binding domain superfamily/Winged helix DNA-binding domain"/>
    <property type="match status" value="1"/>
</dbReference>
<dbReference type="FunCoup" id="D2V1T6">
    <property type="interactions" value="87"/>
</dbReference>
<evidence type="ECO:0000256" key="1">
    <source>
        <dbReference type="ARBA" id="ARBA00023015"/>
    </source>
</evidence>
<dbReference type="STRING" id="5762.D2V1T6"/>
<proteinExistence type="predicted"/>
<dbReference type="GeneID" id="8863889"/>
<protein>
    <submittedName>
        <fullName evidence="9">Predicted protein</fullName>
    </submittedName>
</protein>
<dbReference type="RefSeq" id="XP_002682111.1">
    <property type="nucleotide sequence ID" value="XM_002682065.1"/>
</dbReference>
<keyword evidence="10" id="KW-1185">Reference proteome</keyword>
<feature type="domain" description="SANT" evidence="8">
    <location>
        <begin position="204"/>
        <end position="255"/>
    </location>
</feature>
<dbReference type="InterPro" id="IPR017884">
    <property type="entry name" value="SANT_dom"/>
</dbReference>
<dbReference type="InParanoid" id="D2V1T6"/>
<dbReference type="Pfam" id="PF04433">
    <property type="entry name" value="SWIRM"/>
    <property type="match status" value="1"/>
</dbReference>
<dbReference type="KEGG" id="ngr:NAEGRDRAFT_45959"/>
<keyword evidence="2" id="KW-0238">DNA-binding</keyword>
<dbReference type="FunFam" id="1.10.10.60:FF:000014">
    <property type="entry name" value="SWI/SNF complex subunit SMARCC2 isoform C"/>
    <property type="match status" value="1"/>
</dbReference>
<dbReference type="GO" id="GO:0003677">
    <property type="term" value="F:DNA binding"/>
    <property type="evidence" value="ECO:0007669"/>
    <property type="project" value="UniProtKB-KW"/>
</dbReference>
<evidence type="ECO:0000259" key="7">
    <source>
        <dbReference type="PROSITE" id="PS50934"/>
    </source>
</evidence>
<name>D2V1T6_NAEGR</name>
<dbReference type="OMA" id="WTDHEIL"/>
<dbReference type="InterPro" id="IPR001005">
    <property type="entry name" value="SANT/Myb"/>
</dbReference>
<evidence type="ECO:0000259" key="6">
    <source>
        <dbReference type="PROSITE" id="PS50090"/>
    </source>
</evidence>
<dbReference type="EMBL" id="GG738848">
    <property type="protein sequence ID" value="EFC49367.1"/>
    <property type="molecule type" value="Genomic_DNA"/>
</dbReference>
<keyword evidence="1" id="KW-0805">Transcription regulation</keyword>
<dbReference type="Pfam" id="PF00249">
    <property type="entry name" value="Myb_DNA-binding"/>
    <property type="match status" value="1"/>
</dbReference>
<dbReference type="Pfam" id="PF16495">
    <property type="entry name" value="SWIRM-assoc_1"/>
    <property type="match status" value="1"/>
</dbReference>
<dbReference type="InterPro" id="IPR007526">
    <property type="entry name" value="SWIRM"/>
</dbReference>
<reference evidence="9 10" key="1">
    <citation type="journal article" date="2010" name="Cell">
        <title>The genome of Naegleria gruberi illuminates early eukaryotic versatility.</title>
        <authorList>
            <person name="Fritz-Laylin L.K."/>
            <person name="Prochnik S.E."/>
            <person name="Ginger M.L."/>
            <person name="Dacks J.B."/>
            <person name="Carpenter M.L."/>
            <person name="Field M.C."/>
            <person name="Kuo A."/>
            <person name="Paredez A."/>
            <person name="Chapman J."/>
            <person name="Pham J."/>
            <person name="Shu S."/>
            <person name="Neupane R."/>
            <person name="Cipriano M."/>
            <person name="Mancuso J."/>
            <person name="Tu H."/>
            <person name="Salamov A."/>
            <person name="Lindquist E."/>
            <person name="Shapiro H."/>
            <person name="Lucas S."/>
            <person name="Grigoriev I.V."/>
            <person name="Cande W.Z."/>
            <person name="Fulton C."/>
            <person name="Rokhsar D.S."/>
            <person name="Dawson S.C."/>
        </authorList>
    </citation>
    <scope>NUCLEOTIDE SEQUENCE [LARGE SCALE GENOMIC DNA]</scope>
    <source>
        <strain evidence="9 10">NEG-M</strain>
    </source>
</reference>
<feature type="domain" description="SWIRM" evidence="7">
    <location>
        <begin position="64"/>
        <end position="158"/>
    </location>
</feature>
<dbReference type="PROSITE" id="PS50090">
    <property type="entry name" value="MYB_LIKE"/>
    <property type="match status" value="1"/>
</dbReference>
<dbReference type="SUPFAM" id="SSF46689">
    <property type="entry name" value="Homeodomain-like"/>
    <property type="match status" value="2"/>
</dbReference>
<feature type="region of interest" description="Disordered" evidence="5">
    <location>
        <begin position="390"/>
        <end position="417"/>
    </location>
</feature>
<evidence type="ECO:0000256" key="2">
    <source>
        <dbReference type="ARBA" id="ARBA00023125"/>
    </source>
</evidence>
<dbReference type="PROSITE" id="PS50934">
    <property type="entry name" value="SWIRM"/>
    <property type="match status" value="1"/>
</dbReference>
<dbReference type="OrthoDB" id="118550at2759"/>
<dbReference type="InterPro" id="IPR032451">
    <property type="entry name" value="SMARCC_C"/>
</dbReference>
<dbReference type="Proteomes" id="UP000006671">
    <property type="component" value="Unassembled WGS sequence"/>
</dbReference>
<dbReference type="InterPro" id="IPR009057">
    <property type="entry name" value="Homeodomain-like_sf"/>
</dbReference>
<dbReference type="AlphaFoldDB" id="D2V1T6"/>
<evidence type="ECO:0000259" key="8">
    <source>
        <dbReference type="PROSITE" id="PS51293"/>
    </source>
</evidence>
<dbReference type="VEuPathDB" id="AmoebaDB:NAEGRDRAFT_45959"/>
<evidence type="ECO:0000313" key="10">
    <source>
        <dbReference type="Proteomes" id="UP000006671"/>
    </source>
</evidence>
<keyword evidence="3" id="KW-0804">Transcription</keyword>
<dbReference type="CDD" id="cd00167">
    <property type="entry name" value="SANT"/>
    <property type="match status" value="1"/>
</dbReference>
<dbReference type="GO" id="GO:0005634">
    <property type="term" value="C:nucleus"/>
    <property type="evidence" value="ECO:0007669"/>
    <property type="project" value="UniProtKB-ARBA"/>
</dbReference>
<dbReference type="PROSITE" id="PS51293">
    <property type="entry name" value="SANT"/>
    <property type="match status" value="1"/>
</dbReference>
<dbReference type="PANTHER" id="PTHR12802">
    <property type="entry name" value="SWI/SNF COMPLEX-RELATED"/>
    <property type="match status" value="1"/>
</dbReference>
<feature type="compositionally biased region" description="Basic and acidic residues" evidence="5">
    <location>
        <begin position="390"/>
        <end position="406"/>
    </location>
</feature>